<gene>
    <name evidence="1" type="ORF">SARC_03670</name>
</gene>
<organism evidence="1 2">
    <name type="scientific">Sphaeroforma arctica JP610</name>
    <dbReference type="NCBI Taxonomy" id="667725"/>
    <lineage>
        <taxon>Eukaryota</taxon>
        <taxon>Ichthyosporea</taxon>
        <taxon>Ichthyophonida</taxon>
        <taxon>Sphaeroforma</taxon>
    </lineage>
</organism>
<dbReference type="PANTHER" id="PTHR13258">
    <property type="entry name" value="SYNDETIN"/>
    <property type="match status" value="1"/>
</dbReference>
<evidence type="ECO:0000313" key="1">
    <source>
        <dbReference type="EMBL" id="KNC84105.1"/>
    </source>
</evidence>
<dbReference type="GO" id="GO:0000149">
    <property type="term" value="F:SNARE binding"/>
    <property type="evidence" value="ECO:0007669"/>
    <property type="project" value="TreeGrafter"/>
</dbReference>
<dbReference type="Proteomes" id="UP000054560">
    <property type="component" value="Unassembled WGS sequence"/>
</dbReference>
<dbReference type="GO" id="GO:0032456">
    <property type="term" value="P:endocytic recycling"/>
    <property type="evidence" value="ECO:0007669"/>
    <property type="project" value="InterPro"/>
</dbReference>
<dbReference type="EMBL" id="KQ241788">
    <property type="protein sequence ID" value="KNC84105.1"/>
    <property type="molecule type" value="Genomic_DNA"/>
</dbReference>
<dbReference type="GeneID" id="25904174"/>
<dbReference type="PANTHER" id="PTHR13258:SF0">
    <property type="entry name" value="SYNDETIN"/>
    <property type="match status" value="1"/>
</dbReference>
<dbReference type="AlphaFoldDB" id="A0A0L0G507"/>
<sequence length="130" mass="14684">MTHRCIAVGQVFCGGSGADLYAALSRKSSVFLKNFHKARLEDVKAMIENERWQRIPAQTTFSVNSFREFAFLQDITDHTDDESKEAARWAEVVAVQNSITDGHSPFAVLTDDDRQFRCAWKVQVLLSNTS</sequence>
<reference evidence="1 2" key="1">
    <citation type="submission" date="2011-02" db="EMBL/GenBank/DDBJ databases">
        <title>The Genome Sequence of Sphaeroforma arctica JP610.</title>
        <authorList>
            <consortium name="The Broad Institute Genome Sequencing Platform"/>
            <person name="Russ C."/>
            <person name="Cuomo C."/>
            <person name="Young S.K."/>
            <person name="Zeng Q."/>
            <person name="Gargeya S."/>
            <person name="Alvarado L."/>
            <person name="Berlin A."/>
            <person name="Chapman S.B."/>
            <person name="Chen Z."/>
            <person name="Freedman E."/>
            <person name="Gellesch M."/>
            <person name="Goldberg J."/>
            <person name="Griggs A."/>
            <person name="Gujja S."/>
            <person name="Heilman E."/>
            <person name="Heiman D."/>
            <person name="Howarth C."/>
            <person name="Mehta T."/>
            <person name="Neiman D."/>
            <person name="Pearson M."/>
            <person name="Roberts A."/>
            <person name="Saif S."/>
            <person name="Shea T."/>
            <person name="Shenoy N."/>
            <person name="Sisk P."/>
            <person name="Stolte C."/>
            <person name="Sykes S."/>
            <person name="White J."/>
            <person name="Yandava C."/>
            <person name="Burger G."/>
            <person name="Gray M.W."/>
            <person name="Holland P.W.H."/>
            <person name="King N."/>
            <person name="Lang F.B.F."/>
            <person name="Roger A.J."/>
            <person name="Ruiz-Trillo I."/>
            <person name="Haas B."/>
            <person name="Nusbaum C."/>
            <person name="Birren B."/>
        </authorList>
    </citation>
    <scope>NUCLEOTIDE SEQUENCE [LARGE SCALE GENOMIC DNA]</scope>
    <source>
        <strain evidence="1 2">JP610</strain>
    </source>
</reference>
<keyword evidence="2" id="KW-1185">Reference proteome</keyword>
<dbReference type="RefSeq" id="XP_014158007.1">
    <property type="nucleotide sequence ID" value="XM_014302532.1"/>
</dbReference>
<dbReference type="GO" id="GO:0042147">
    <property type="term" value="P:retrograde transport, endosome to Golgi"/>
    <property type="evidence" value="ECO:0007669"/>
    <property type="project" value="InterPro"/>
</dbReference>
<proteinExistence type="predicted"/>
<dbReference type="eggNOG" id="KOG2939">
    <property type="taxonomic scope" value="Eukaryota"/>
</dbReference>
<evidence type="ECO:0000313" key="2">
    <source>
        <dbReference type="Proteomes" id="UP000054560"/>
    </source>
</evidence>
<dbReference type="STRING" id="667725.A0A0L0G507"/>
<dbReference type="GO" id="GO:1990745">
    <property type="term" value="C:EARP complex"/>
    <property type="evidence" value="ECO:0007669"/>
    <property type="project" value="InterPro"/>
</dbReference>
<dbReference type="GO" id="GO:0005829">
    <property type="term" value="C:cytosol"/>
    <property type="evidence" value="ECO:0007669"/>
    <property type="project" value="GOC"/>
</dbReference>
<accession>A0A0L0G507</accession>
<dbReference type="InterPro" id="IPR040047">
    <property type="entry name" value="VPS50"/>
</dbReference>
<dbReference type="OrthoDB" id="10263345at2759"/>
<protein>
    <submittedName>
        <fullName evidence="1">Uncharacterized protein</fullName>
    </submittedName>
</protein>
<name>A0A0L0G507_9EUKA</name>